<dbReference type="InterPro" id="IPR050517">
    <property type="entry name" value="DDR_Repair_Kinase"/>
</dbReference>
<evidence type="ECO:0000313" key="4">
    <source>
        <dbReference type="Proteomes" id="UP000594454"/>
    </source>
</evidence>
<evidence type="ECO:0000313" key="3">
    <source>
        <dbReference type="EMBL" id="CAD7077378.1"/>
    </source>
</evidence>
<dbReference type="EC" id="2.7.11.1" evidence="1"/>
<organism evidence="3 4">
    <name type="scientific">Hermetia illucens</name>
    <name type="common">Black soldier fly</name>
    <dbReference type="NCBI Taxonomy" id="343691"/>
    <lineage>
        <taxon>Eukaryota</taxon>
        <taxon>Metazoa</taxon>
        <taxon>Ecdysozoa</taxon>
        <taxon>Arthropoda</taxon>
        <taxon>Hexapoda</taxon>
        <taxon>Insecta</taxon>
        <taxon>Pterygota</taxon>
        <taxon>Neoptera</taxon>
        <taxon>Endopterygota</taxon>
        <taxon>Diptera</taxon>
        <taxon>Brachycera</taxon>
        <taxon>Stratiomyomorpha</taxon>
        <taxon>Stratiomyidae</taxon>
        <taxon>Hermetiinae</taxon>
        <taxon>Hermetia</taxon>
    </lineage>
</organism>
<dbReference type="OrthoDB" id="6710729at2759"/>
<dbReference type="GO" id="GO:0038202">
    <property type="term" value="P:TORC1 signaling"/>
    <property type="evidence" value="ECO:0007669"/>
    <property type="project" value="TreeGrafter"/>
</dbReference>
<dbReference type="EMBL" id="LR899009">
    <property type="protein sequence ID" value="CAD7077378.1"/>
    <property type="molecule type" value="Genomic_DNA"/>
</dbReference>
<evidence type="ECO:0000259" key="2">
    <source>
        <dbReference type="SMART" id="SM01346"/>
    </source>
</evidence>
<dbReference type="Gene3D" id="1.25.10.10">
    <property type="entry name" value="Leucine-rich Repeat Variant"/>
    <property type="match status" value="2"/>
</dbReference>
<proteinExistence type="inferred from homology"/>
<dbReference type="Pfam" id="PF11865">
    <property type="entry name" value="mTOR_dom"/>
    <property type="match status" value="1"/>
</dbReference>
<dbReference type="GO" id="GO:0004674">
    <property type="term" value="F:protein serine/threonine kinase activity"/>
    <property type="evidence" value="ECO:0007669"/>
    <property type="project" value="UniProtKB-KW"/>
</dbReference>
<comment type="catalytic activity">
    <reaction evidence="1">
        <text>L-threonyl-[protein] + ATP = O-phospho-L-threonyl-[protein] + ADP + H(+)</text>
        <dbReference type="Rhea" id="RHEA:46608"/>
        <dbReference type="Rhea" id="RHEA-COMP:11060"/>
        <dbReference type="Rhea" id="RHEA-COMP:11605"/>
        <dbReference type="ChEBI" id="CHEBI:15378"/>
        <dbReference type="ChEBI" id="CHEBI:30013"/>
        <dbReference type="ChEBI" id="CHEBI:30616"/>
        <dbReference type="ChEBI" id="CHEBI:61977"/>
        <dbReference type="ChEBI" id="CHEBI:456216"/>
        <dbReference type="EC" id="2.7.11.1"/>
    </reaction>
</comment>
<dbReference type="InterPro" id="IPR011989">
    <property type="entry name" value="ARM-like"/>
</dbReference>
<dbReference type="GO" id="GO:0005634">
    <property type="term" value="C:nucleus"/>
    <property type="evidence" value="ECO:0007669"/>
    <property type="project" value="TreeGrafter"/>
</dbReference>
<feature type="domain" description="Serine/threonine-protein kinase mTOR" evidence="2">
    <location>
        <begin position="83"/>
        <end position="251"/>
    </location>
</feature>
<protein>
    <recommendedName>
        <fullName evidence="1">Serine/threonine-protein kinase TOR</fullName>
        <ecNumber evidence="1">2.7.11.1</ecNumber>
    </recommendedName>
</protein>
<keyword evidence="1" id="KW-0547">Nucleotide-binding</keyword>
<dbReference type="InterPro" id="IPR016024">
    <property type="entry name" value="ARM-type_fold"/>
</dbReference>
<dbReference type="GO" id="GO:0031932">
    <property type="term" value="C:TORC2 complex"/>
    <property type="evidence" value="ECO:0007669"/>
    <property type="project" value="TreeGrafter"/>
</dbReference>
<keyword evidence="4" id="KW-1185">Reference proteome</keyword>
<name>A0A7R8UAU4_HERIL</name>
<sequence>MRPVLTILVPKLKEPESNPGVILNVLRAIGDLAEVNGGSTELEKWADDLLAILLEMLSDSGNPDKRGVALWTLRQLVSATGRVVTPYHRYPILIDILINFLKTEQRRSIRRETIRVLGLLDAMDPYKHKMNKGLIDSQKDTILISLSDYKNNEAQDLSTAEMLVNMETVLEEYYPAVAISTLMRILRDPTLAQHHTMVVHAVTFIFQSLGIKCVPYLAQVLPNLLDNIRTADMNLREFLFQQLSTLIQIVKQHIICYMGDIFKLVKEFWAINTPLQPTLINLIENIAIALSCEFKDYLPQLMPQILRVLQHDISKDRIVI</sequence>
<dbReference type="InterPro" id="IPR024585">
    <property type="entry name" value="mTOR_dom"/>
</dbReference>
<gene>
    <name evidence="3" type="ORF">HERILL_LOCUS731</name>
</gene>
<comment type="similarity">
    <text evidence="1">Belongs to the PI3/PI4-kinase family.</text>
</comment>
<dbReference type="AlphaFoldDB" id="A0A7R8UAU4"/>
<reference evidence="3 4" key="1">
    <citation type="submission" date="2020-11" db="EMBL/GenBank/DDBJ databases">
        <authorList>
            <person name="Wallbank WR R."/>
            <person name="Pardo Diaz C."/>
            <person name="Kozak K."/>
            <person name="Martin S."/>
            <person name="Jiggins C."/>
            <person name="Moest M."/>
            <person name="Warren A I."/>
            <person name="Generalovic N T."/>
            <person name="Byers J.R.P. K."/>
            <person name="Montejo-Kovacevich G."/>
            <person name="Yen C E."/>
        </authorList>
    </citation>
    <scope>NUCLEOTIDE SEQUENCE [LARGE SCALE GENOMIC DNA]</scope>
</reference>
<keyword evidence="1" id="KW-0067">ATP-binding</keyword>
<dbReference type="SUPFAM" id="SSF48371">
    <property type="entry name" value="ARM repeat"/>
    <property type="match status" value="1"/>
</dbReference>
<keyword evidence="1" id="KW-0723">Serine/threonine-protein kinase</keyword>
<dbReference type="GO" id="GO:0031931">
    <property type="term" value="C:TORC1 complex"/>
    <property type="evidence" value="ECO:0007669"/>
    <property type="project" value="TreeGrafter"/>
</dbReference>
<dbReference type="Proteomes" id="UP000594454">
    <property type="component" value="Chromosome 1"/>
</dbReference>
<dbReference type="GO" id="GO:0016242">
    <property type="term" value="P:negative regulation of macroautophagy"/>
    <property type="evidence" value="ECO:0007669"/>
    <property type="project" value="TreeGrafter"/>
</dbReference>
<dbReference type="PANTHER" id="PTHR11139:SF9">
    <property type="entry name" value="SERINE_THREONINE-PROTEIN KINASE MTOR"/>
    <property type="match status" value="1"/>
</dbReference>
<dbReference type="SMART" id="SM01346">
    <property type="entry name" value="DUF3385"/>
    <property type="match status" value="1"/>
</dbReference>
<dbReference type="GO" id="GO:0005737">
    <property type="term" value="C:cytoplasm"/>
    <property type="evidence" value="ECO:0007669"/>
    <property type="project" value="TreeGrafter"/>
</dbReference>
<dbReference type="GO" id="GO:0005524">
    <property type="term" value="F:ATP binding"/>
    <property type="evidence" value="ECO:0007669"/>
    <property type="project" value="UniProtKB-KW"/>
</dbReference>
<accession>A0A7R8UAU4</accession>
<keyword evidence="1" id="KW-0808">Transferase</keyword>
<evidence type="ECO:0000256" key="1">
    <source>
        <dbReference type="RuleBase" id="RU364109"/>
    </source>
</evidence>
<dbReference type="InParanoid" id="A0A7R8UAU4"/>
<keyword evidence="1" id="KW-0418">Kinase</keyword>
<dbReference type="PANTHER" id="PTHR11139">
    <property type="entry name" value="ATAXIA TELANGIECTASIA MUTATED ATM -RELATED"/>
    <property type="match status" value="1"/>
</dbReference>